<proteinExistence type="predicted"/>
<organism evidence="2 3">
    <name type="scientific">Toxocara canis</name>
    <name type="common">Canine roundworm</name>
    <dbReference type="NCBI Taxonomy" id="6265"/>
    <lineage>
        <taxon>Eukaryota</taxon>
        <taxon>Metazoa</taxon>
        <taxon>Ecdysozoa</taxon>
        <taxon>Nematoda</taxon>
        <taxon>Chromadorea</taxon>
        <taxon>Rhabditida</taxon>
        <taxon>Spirurina</taxon>
        <taxon>Ascaridomorpha</taxon>
        <taxon>Ascaridoidea</taxon>
        <taxon>Toxocaridae</taxon>
        <taxon>Toxocara</taxon>
    </lineage>
</organism>
<dbReference type="EMBL" id="UYWY01020583">
    <property type="protein sequence ID" value="VDM42004.1"/>
    <property type="molecule type" value="Genomic_DNA"/>
</dbReference>
<keyword evidence="2" id="KW-1185">Reference proteome</keyword>
<accession>A0A183UQB3</accession>
<reference evidence="3" key="1">
    <citation type="submission" date="2016-06" db="UniProtKB">
        <authorList>
            <consortium name="WormBaseParasite"/>
        </authorList>
    </citation>
    <scope>IDENTIFICATION</scope>
</reference>
<protein>
    <submittedName>
        <fullName evidence="3">FERM domain-containing protein</fullName>
    </submittedName>
</protein>
<dbReference type="AlphaFoldDB" id="A0A183UQB3"/>
<evidence type="ECO:0000313" key="2">
    <source>
        <dbReference type="Proteomes" id="UP000050794"/>
    </source>
</evidence>
<dbReference type="Proteomes" id="UP000050794">
    <property type="component" value="Unassembled WGS sequence"/>
</dbReference>
<gene>
    <name evidence="1" type="ORF">TCNE_LOCUS10683</name>
</gene>
<name>A0A183UQB3_TOXCA</name>
<evidence type="ECO:0000313" key="1">
    <source>
        <dbReference type="EMBL" id="VDM42004.1"/>
    </source>
</evidence>
<reference evidence="1 2" key="2">
    <citation type="submission" date="2018-11" db="EMBL/GenBank/DDBJ databases">
        <authorList>
            <consortium name="Pathogen Informatics"/>
        </authorList>
    </citation>
    <scope>NUCLEOTIDE SEQUENCE [LARGE SCALE GENOMIC DNA]</scope>
</reference>
<dbReference type="WBParaSite" id="TCNE_0001068301-mRNA-1">
    <property type="protein sequence ID" value="TCNE_0001068301-mRNA-1"/>
    <property type="gene ID" value="TCNE_0001068301"/>
</dbReference>
<sequence length="71" mass="8262">MRTQKSTNDDFSFSLTMLGFEVFIYEKNEFIELRSSPPQFSLLVKSADDGRSDGVFAYDAFQHPPSGRYRW</sequence>
<evidence type="ECO:0000313" key="3">
    <source>
        <dbReference type="WBParaSite" id="TCNE_0001068301-mRNA-1"/>
    </source>
</evidence>